<accession>A0A835JQN3</accession>
<dbReference type="AlphaFoldDB" id="A0A835JQN3"/>
<proteinExistence type="predicted"/>
<sequence>MGFRIIRELGVVGGRMKIRLPKGFVQLKTCSIYRTTINATDDYSFKKQKKILSSLKSGQFRV</sequence>
<organism evidence="1 2">
    <name type="scientific">Salix dunnii</name>
    <dbReference type="NCBI Taxonomy" id="1413687"/>
    <lineage>
        <taxon>Eukaryota</taxon>
        <taxon>Viridiplantae</taxon>
        <taxon>Streptophyta</taxon>
        <taxon>Embryophyta</taxon>
        <taxon>Tracheophyta</taxon>
        <taxon>Spermatophyta</taxon>
        <taxon>Magnoliopsida</taxon>
        <taxon>eudicotyledons</taxon>
        <taxon>Gunneridae</taxon>
        <taxon>Pentapetalae</taxon>
        <taxon>rosids</taxon>
        <taxon>fabids</taxon>
        <taxon>Malpighiales</taxon>
        <taxon>Salicaceae</taxon>
        <taxon>Saliceae</taxon>
        <taxon>Salix</taxon>
    </lineage>
</organism>
<protein>
    <submittedName>
        <fullName evidence="1">Uncharacterized protein</fullName>
    </submittedName>
</protein>
<comment type="caution">
    <text evidence="1">The sequence shown here is derived from an EMBL/GenBank/DDBJ whole genome shotgun (WGS) entry which is preliminary data.</text>
</comment>
<keyword evidence="2" id="KW-1185">Reference proteome</keyword>
<dbReference type="EMBL" id="JADGMS010000010">
    <property type="protein sequence ID" value="KAF9674668.1"/>
    <property type="molecule type" value="Genomic_DNA"/>
</dbReference>
<gene>
    <name evidence="1" type="ORF">SADUNF_Sadunf10G0150900</name>
</gene>
<evidence type="ECO:0000313" key="2">
    <source>
        <dbReference type="Proteomes" id="UP000657918"/>
    </source>
</evidence>
<dbReference type="Proteomes" id="UP000657918">
    <property type="component" value="Unassembled WGS sequence"/>
</dbReference>
<evidence type="ECO:0000313" key="1">
    <source>
        <dbReference type="EMBL" id="KAF9674668.1"/>
    </source>
</evidence>
<reference evidence="1 2" key="1">
    <citation type="submission" date="2020-10" db="EMBL/GenBank/DDBJ databases">
        <title>Plant Genome Project.</title>
        <authorList>
            <person name="Zhang R.-G."/>
        </authorList>
    </citation>
    <scope>NUCLEOTIDE SEQUENCE [LARGE SCALE GENOMIC DNA]</scope>
    <source>
        <strain evidence="1">FAFU-HL-1</strain>
        <tissue evidence="1">Leaf</tissue>
    </source>
</reference>
<name>A0A835JQN3_9ROSI</name>